<dbReference type="EC" id="3.1.3.16" evidence="4"/>
<dbReference type="PROSITE" id="PS51746">
    <property type="entry name" value="PPM_2"/>
    <property type="match status" value="1"/>
</dbReference>
<feature type="transmembrane region" description="Helical" evidence="2">
    <location>
        <begin position="463"/>
        <end position="487"/>
    </location>
</feature>
<dbReference type="InterPro" id="IPR036457">
    <property type="entry name" value="PPM-type-like_dom_sf"/>
</dbReference>
<evidence type="ECO:0000256" key="1">
    <source>
        <dbReference type="SAM" id="MobiDB-lite"/>
    </source>
</evidence>
<gene>
    <name evidence="4" type="ORF">HDA33_001915</name>
</gene>
<feature type="compositionally biased region" description="Low complexity" evidence="1">
    <location>
        <begin position="423"/>
        <end position="443"/>
    </location>
</feature>
<dbReference type="SMART" id="SM00331">
    <property type="entry name" value="PP2C_SIG"/>
    <property type="match status" value="1"/>
</dbReference>
<dbReference type="GO" id="GO:0004722">
    <property type="term" value="F:protein serine/threonine phosphatase activity"/>
    <property type="evidence" value="ECO:0007669"/>
    <property type="project" value="UniProtKB-EC"/>
</dbReference>
<dbReference type="InterPro" id="IPR001932">
    <property type="entry name" value="PPM-type_phosphatase-like_dom"/>
</dbReference>
<protein>
    <submittedName>
        <fullName evidence="4">Protein phosphatase</fullName>
        <ecNumber evidence="4">3.1.3.16</ecNumber>
    </submittedName>
</protein>
<feature type="domain" description="PPM-type phosphatase" evidence="3">
    <location>
        <begin position="6"/>
        <end position="237"/>
    </location>
</feature>
<keyword evidence="2" id="KW-0812">Transmembrane</keyword>
<feature type="compositionally biased region" description="Low complexity" evidence="1">
    <location>
        <begin position="578"/>
        <end position="620"/>
    </location>
</feature>
<dbReference type="PANTHER" id="PTHR13832:SF827">
    <property type="entry name" value="PROTEIN PHOSPHATASE 1L"/>
    <property type="match status" value="1"/>
</dbReference>
<dbReference type="AlphaFoldDB" id="A0A7W9JK48"/>
<dbReference type="EMBL" id="JACHMW010000001">
    <property type="protein sequence ID" value="MBB5849351.1"/>
    <property type="molecule type" value="Genomic_DNA"/>
</dbReference>
<dbReference type="InterPro" id="IPR015655">
    <property type="entry name" value="PP2C"/>
</dbReference>
<feature type="compositionally biased region" description="Low complexity" evidence="1">
    <location>
        <begin position="344"/>
        <end position="377"/>
    </location>
</feature>
<feature type="region of interest" description="Disordered" evidence="1">
    <location>
        <begin position="393"/>
        <end position="456"/>
    </location>
</feature>
<name>A0A7W9JK48_9MICC</name>
<evidence type="ECO:0000313" key="5">
    <source>
        <dbReference type="Proteomes" id="UP000567246"/>
    </source>
</evidence>
<evidence type="ECO:0000259" key="3">
    <source>
        <dbReference type="PROSITE" id="PS51746"/>
    </source>
</evidence>
<dbReference type="SMART" id="SM00332">
    <property type="entry name" value="PP2Cc"/>
    <property type="match status" value="1"/>
</dbReference>
<comment type="caution">
    <text evidence="4">The sequence shown here is derived from an EMBL/GenBank/DDBJ whole genome shotgun (WGS) entry which is preliminary data.</text>
</comment>
<keyword evidence="4" id="KW-0378">Hydrolase</keyword>
<feature type="compositionally biased region" description="Low complexity" evidence="1">
    <location>
        <begin position="393"/>
        <end position="417"/>
    </location>
</feature>
<evidence type="ECO:0000313" key="4">
    <source>
        <dbReference type="EMBL" id="MBB5849351.1"/>
    </source>
</evidence>
<accession>A0A7W9JK48</accession>
<dbReference type="RefSeq" id="WP_184172868.1">
    <property type="nucleotide sequence ID" value="NZ_JACHMW010000001.1"/>
</dbReference>
<keyword evidence="2" id="KW-1133">Transmembrane helix</keyword>
<keyword evidence="5" id="KW-1185">Reference proteome</keyword>
<dbReference type="Proteomes" id="UP000567246">
    <property type="component" value="Unassembled WGS sequence"/>
</dbReference>
<dbReference type="Gene3D" id="3.60.40.10">
    <property type="entry name" value="PPM-type phosphatase domain"/>
    <property type="match status" value="1"/>
</dbReference>
<feature type="region of interest" description="Disordered" evidence="1">
    <location>
        <begin position="560"/>
        <end position="626"/>
    </location>
</feature>
<proteinExistence type="predicted"/>
<organism evidence="4 5">
    <name type="scientific">Micrococcus endophyticus</name>
    <dbReference type="NCBI Taxonomy" id="455343"/>
    <lineage>
        <taxon>Bacteria</taxon>
        <taxon>Bacillati</taxon>
        <taxon>Actinomycetota</taxon>
        <taxon>Actinomycetes</taxon>
        <taxon>Micrococcales</taxon>
        <taxon>Micrococcaceae</taxon>
        <taxon>Micrococcus</taxon>
    </lineage>
</organism>
<feature type="region of interest" description="Disordered" evidence="1">
    <location>
        <begin position="314"/>
        <end position="377"/>
    </location>
</feature>
<keyword evidence="2" id="KW-0472">Membrane</keyword>
<sequence length="626" mass="63816">MSLVLRYAARSDVGRVRAKNDDSAYVGRHLAVLADGMGGHVGGDVASASTVLDLAPLDAVGYEDPATVLPDEIQNANLILNELVHANPKLAGMGTTCTACLLAGTTLHVAHIGDSRAYRLADGEFTQVTRDHTFVQKLVDEGRLEAGEAPFHPNKNVLMRVLGDVDASPELDVFEVPVAPGERWLLCSDGLTDVVSPERIHEALRDTESLNAVVDHLVDLTLKGGAPDNVTIVVFEIAEGTEEELAPIPEVHLSEQALAAARPAEVGPVSGRLLREDLDARPHLLVGAASNAVKTDRIPVVTRNSTRRRAAVLLGESPVPENRPRRTAAVLTDGPASPDAGTHPGAPAAPSAPQSAGAATDAGTASGATGPSAGGATPTGAAALAGTAAGAAAGTSAGAPASSDSAPHSAPRSGSPADPTPGTPDGAAADASAHPAPAAGDGTAARRRRRGKRADKPVQYRRGWFIPVFTALLALTLGVVLAWGYLWTQTQYYVGANDGRIAVYKGVPQRLGPFDLSHVDRQTELTVDALPAYARDRVEAGMAARDLAHAEQIVTELRDSLNPDAPAPAGEPADRARPSASPSGSASPSDGASPSGSATPSGTATPAATPATSPSPTPSATGGGTP</sequence>
<dbReference type="Pfam" id="PF13672">
    <property type="entry name" value="PP2C_2"/>
    <property type="match status" value="1"/>
</dbReference>
<dbReference type="CDD" id="cd00143">
    <property type="entry name" value="PP2Cc"/>
    <property type="match status" value="1"/>
</dbReference>
<dbReference type="SUPFAM" id="SSF81606">
    <property type="entry name" value="PP2C-like"/>
    <property type="match status" value="1"/>
</dbReference>
<evidence type="ECO:0000256" key="2">
    <source>
        <dbReference type="SAM" id="Phobius"/>
    </source>
</evidence>
<dbReference type="PANTHER" id="PTHR13832">
    <property type="entry name" value="PROTEIN PHOSPHATASE 2C"/>
    <property type="match status" value="1"/>
</dbReference>
<reference evidence="4 5" key="1">
    <citation type="submission" date="2020-08" db="EMBL/GenBank/DDBJ databases">
        <title>Sequencing the genomes of 1000 actinobacteria strains.</title>
        <authorList>
            <person name="Klenk H.-P."/>
        </authorList>
    </citation>
    <scope>NUCLEOTIDE SEQUENCE [LARGE SCALE GENOMIC DNA]</scope>
    <source>
        <strain evidence="4 5">DSM 17945</strain>
    </source>
</reference>